<protein>
    <recommendedName>
        <fullName evidence="4 9">Heme exporter protein C</fullName>
    </recommendedName>
    <alternativeName>
        <fullName evidence="9">Cytochrome c-type biogenesis protein</fullName>
    </alternativeName>
</protein>
<evidence type="ECO:0000256" key="5">
    <source>
        <dbReference type="ARBA" id="ARBA00022692"/>
    </source>
</evidence>
<keyword evidence="8 9" id="KW-0472">Membrane</keyword>
<name>A0ABS7RZ09_9ENTR</name>
<dbReference type="Pfam" id="PF01578">
    <property type="entry name" value="Cytochrom_C_asm"/>
    <property type="match status" value="1"/>
</dbReference>
<dbReference type="RefSeq" id="WP_223075221.1">
    <property type="nucleotide sequence ID" value="NZ_JADMNK010000010.1"/>
</dbReference>
<gene>
    <name evidence="9" type="primary">ccmC</name>
    <name evidence="11" type="ORF">ITX56_17390</name>
</gene>
<comment type="function">
    <text evidence="1 9">Required for the export of heme to the periplasm for the biogenesis of c-type cytochromes.</text>
</comment>
<accession>A0ABS7RZ09</accession>
<feature type="domain" description="Cytochrome c assembly protein" evidence="10">
    <location>
        <begin position="6"/>
        <end position="184"/>
    </location>
</feature>
<dbReference type="PRINTS" id="PR01386">
    <property type="entry name" value="CCMCBIOGNSIS"/>
</dbReference>
<proteinExistence type="inferred from homology"/>
<keyword evidence="9" id="KW-0997">Cell inner membrane</keyword>
<comment type="similarity">
    <text evidence="3 9">Belongs to the CcmC/CycZ/HelC family.</text>
</comment>
<feature type="transmembrane region" description="Helical" evidence="9">
    <location>
        <begin position="161"/>
        <end position="180"/>
    </location>
</feature>
<dbReference type="NCBIfam" id="TIGR01191">
    <property type="entry name" value="ccmC"/>
    <property type="match status" value="1"/>
</dbReference>
<evidence type="ECO:0000256" key="3">
    <source>
        <dbReference type="ARBA" id="ARBA00005840"/>
    </source>
</evidence>
<keyword evidence="7 9" id="KW-1133">Transmembrane helix</keyword>
<dbReference type="PANTHER" id="PTHR30071">
    <property type="entry name" value="HEME EXPORTER PROTEIN C"/>
    <property type="match status" value="1"/>
</dbReference>
<evidence type="ECO:0000256" key="4">
    <source>
        <dbReference type="ARBA" id="ARBA00016463"/>
    </source>
</evidence>
<dbReference type="InterPro" id="IPR002541">
    <property type="entry name" value="Cyt_c_assembly"/>
</dbReference>
<evidence type="ECO:0000259" key="10">
    <source>
        <dbReference type="Pfam" id="PF01578"/>
    </source>
</evidence>
<feature type="transmembrane region" description="Helical" evidence="9">
    <location>
        <begin position="21"/>
        <end position="43"/>
    </location>
</feature>
<keyword evidence="5 9" id="KW-0812">Transmembrane</keyword>
<keyword evidence="9" id="KW-0813">Transport</keyword>
<keyword evidence="9" id="KW-1003">Cell membrane</keyword>
<dbReference type="InterPro" id="IPR045062">
    <property type="entry name" value="Cyt_c_biogenesis_CcsA/CcmC"/>
</dbReference>
<evidence type="ECO:0000256" key="9">
    <source>
        <dbReference type="RuleBase" id="RU364092"/>
    </source>
</evidence>
<keyword evidence="6 9" id="KW-0201">Cytochrome c-type biogenesis</keyword>
<dbReference type="InterPro" id="IPR003557">
    <property type="entry name" value="Cyt_c_biogenesis_CcmC"/>
</dbReference>
<evidence type="ECO:0000313" key="11">
    <source>
        <dbReference type="EMBL" id="MBZ0059544.1"/>
    </source>
</evidence>
<evidence type="ECO:0000313" key="12">
    <source>
        <dbReference type="Proteomes" id="UP000706580"/>
    </source>
</evidence>
<reference evidence="11 12" key="1">
    <citation type="submission" date="2020-11" db="EMBL/GenBank/DDBJ databases">
        <title>Draft Genome of Enterobacter sp. strain EMC7.</title>
        <authorList>
            <person name="Barman P."/>
            <person name="Sinha S."/>
            <person name="Sen S."/>
            <person name="Chakraborty R."/>
        </authorList>
    </citation>
    <scope>NUCLEOTIDE SEQUENCE [LARGE SCALE GENOMIC DNA]</scope>
    <source>
        <strain evidence="11 12">EMC7</strain>
    </source>
</reference>
<organism evidence="11 12">
    <name type="scientific">Leclercia barmai</name>
    <dbReference type="NCBI Taxonomy" id="2785629"/>
    <lineage>
        <taxon>Bacteria</taxon>
        <taxon>Pseudomonadati</taxon>
        <taxon>Pseudomonadota</taxon>
        <taxon>Gammaproteobacteria</taxon>
        <taxon>Enterobacterales</taxon>
        <taxon>Enterobacteriaceae</taxon>
        <taxon>Leclercia</taxon>
    </lineage>
</organism>
<dbReference type="Proteomes" id="UP000706580">
    <property type="component" value="Unassembled WGS sequence"/>
</dbReference>
<evidence type="ECO:0000256" key="8">
    <source>
        <dbReference type="ARBA" id="ARBA00023136"/>
    </source>
</evidence>
<comment type="subcellular location">
    <subcellularLocation>
        <location evidence="9">Cell inner membrane</location>
    </subcellularLocation>
    <subcellularLocation>
        <location evidence="2">Membrane</location>
        <topology evidence="2">Multi-pass membrane protein</topology>
    </subcellularLocation>
</comment>
<comment type="caution">
    <text evidence="11">The sequence shown here is derived from an EMBL/GenBank/DDBJ whole genome shotgun (WGS) entry which is preliminary data.</text>
</comment>
<feature type="transmembrane region" description="Helical" evidence="9">
    <location>
        <begin position="200"/>
        <end position="221"/>
    </location>
</feature>
<sequence>MWKTLHQLAIPERFYYLSGRAISWLALGAMVTLALGWIWGFGFAPADYQQGEGYRIIYLHVPAAMWSMGIYGAMAVAAFTGLVWQIKLASLTIAAMAPIGAVYTFIALTTGALWGKPMWGTWWVWDARLTSELILLFLYMGIIALWNAYDSRRMAGRAVSILVLIGVVNLPVIHYSVVWWNTLHQGSTGLQQSIDPAMRLPLRLIIAGFLLLFMTLTLMRLRNLILLQERLRPWVRDIACKGEQP</sequence>
<dbReference type="EMBL" id="JADMNK010000010">
    <property type="protein sequence ID" value="MBZ0059544.1"/>
    <property type="molecule type" value="Genomic_DNA"/>
</dbReference>
<evidence type="ECO:0000256" key="1">
    <source>
        <dbReference type="ARBA" id="ARBA00002442"/>
    </source>
</evidence>
<dbReference type="PANTHER" id="PTHR30071:SF1">
    <property type="entry name" value="CYTOCHROME B_B6 PROTEIN-RELATED"/>
    <property type="match status" value="1"/>
</dbReference>
<keyword evidence="12" id="KW-1185">Reference proteome</keyword>
<feature type="transmembrane region" description="Helical" evidence="9">
    <location>
        <begin position="63"/>
        <end position="84"/>
    </location>
</feature>
<evidence type="ECO:0000256" key="7">
    <source>
        <dbReference type="ARBA" id="ARBA00022989"/>
    </source>
</evidence>
<feature type="transmembrane region" description="Helical" evidence="9">
    <location>
        <begin position="91"/>
        <end position="113"/>
    </location>
</feature>
<evidence type="ECO:0000256" key="2">
    <source>
        <dbReference type="ARBA" id="ARBA00004141"/>
    </source>
</evidence>
<evidence type="ECO:0000256" key="6">
    <source>
        <dbReference type="ARBA" id="ARBA00022748"/>
    </source>
</evidence>
<feature type="transmembrane region" description="Helical" evidence="9">
    <location>
        <begin position="133"/>
        <end position="149"/>
    </location>
</feature>